<protein>
    <submittedName>
        <fullName evidence="1">Uncharacterized protein</fullName>
    </submittedName>
</protein>
<name>A0A8I0KWC0_9ACTO</name>
<keyword evidence="2" id="KW-1185">Reference proteome</keyword>
<evidence type="ECO:0000313" key="1">
    <source>
        <dbReference type="EMBL" id="MBD3689859.1"/>
    </source>
</evidence>
<sequence>MSRTRASAKKAGATFERAIADYLAARVDERIDRRVRNGVKDRGDISALRAPSGGRVVVECKDYGGRLLPAQWAGEAEIERGNDDALAGVVVAKRRGTRDPAQQWALMTLADLVAILTGERHPQ</sequence>
<reference evidence="1 2" key="1">
    <citation type="submission" date="2020-08" db="EMBL/GenBank/DDBJ databases">
        <title>Winkia gen. nov., sp. nov., isolated from faeces of the Anser albifrons in China.</title>
        <authorList>
            <person name="Liu Q."/>
        </authorList>
    </citation>
    <scope>NUCLEOTIDE SEQUENCE [LARGE SCALE GENOMIC DNA]</scope>
    <source>
        <strain evidence="1 2">C62</strain>
    </source>
</reference>
<comment type="caution">
    <text evidence="1">The sequence shown here is derived from an EMBL/GenBank/DDBJ whole genome shotgun (WGS) entry which is preliminary data.</text>
</comment>
<dbReference type="EMBL" id="JACRUO010000001">
    <property type="protein sequence ID" value="MBD3689859.1"/>
    <property type="molecule type" value="Genomic_DNA"/>
</dbReference>
<dbReference type="RefSeq" id="WP_191071879.1">
    <property type="nucleotide sequence ID" value="NZ_CP060506.1"/>
</dbReference>
<dbReference type="AlphaFoldDB" id="A0A8I0KWC0"/>
<evidence type="ECO:0000313" key="2">
    <source>
        <dbReference type="Proteomes" id="UP000627538"/>
    </source>
</evidence>
<proteinExistence type="predicted"/>
<gene>
    <name evidence="1" type="ORF">H8R10_06430</name>
</gene>
<accession>A0A8I0KWC0</accession>
<organism evidence="1 2">
    <name type="scientific">Nanchangia anserum</name>
    <dbReference type="NCBI Taxonomy" id="2692125"/>
    <lineage>
        <taxon>Bacteria</taxon>
        <taxon>Bacillati</taxon>
        <taxon>Actinomycetota</taxon>
        <taxon>Actinomycetes</taxon>
        <taxon>Actinomycetales</taxon>
        <taxon>Actinomycetaceae</taxon>
        <taxon>Nanchangia</taxon>
    </lineage>
</organism>
<dbReference type="Proteomes" id="UP000627538">
    <property type="component" value="Unassembled WGS sequence"/>
</dbReference>